<dbReference type="AlphaFoldDB" id="A0A238VVA6"/>
<dbReference type="PANTHER" id="PTHR42991:SF1">
    <property type="entry name" value="ALDEHYDE DEHYDROGENASE"/>
    <property type="match status" value="1"/>
</dbReference>
<dbReference type="InterPro" id="IPR051020">
    <property type="entry name" value="ALDH-related_metabolic_enz"/>
</dbReference>
<evidence type="ECO:0000256" key="2">
    <source>
        <dbReference type="ARBA" id="ARBA00023002"/>
    </source>
</evidence>
<proteinExistence type="inferred from homology"/>
<sequence length="500" mass="50454">MHPSTVAPAEATTYGERMDTIMPEPRACWVAGTPEQGETTATVTHPYDGSPVADAAVPGDQQVERAVQAASAAAATMRGTPARTRSAALATLATRLRDREEEITELITAECGTPITRTPAEVAQAAAFCEAAAETAPCGTGSAHRHPAAQDRPAAWVTTRPAPRGPVLGIGSSGAPLWVAVRHAASALAAGAPIVLKPAQRAPLSALLLGEMLADAELPTGWFSVLPTGHEATRALAADPRLPVVLASGAGSTGDRIAAAAGRKPVTHDGGGLGTAVVLSDWPDLARAAERVAAAGTAPGGVTSRATQRVIVEEPVADEFVALLSEAVRQRRTGSPYDDAVDVGPLPDEDAAGGVTDAIAEATAAGALVRAGGTRDGAVVEPTVLSGVDSGVALWERPVTGPVLAVRVAGSADEAYALAGHTPDGSAAGVFTRDTRRALHACERIDARSVTIGDVSAFSGELCAAGTAGEAGAEGVRAMVDALLADRRTVFLAEAGTELG</sequence>
<evidence type="ECO:0000259" key="3">
    <source>
        <dbReference type="Pfam" id="PF00171"/>
    </source>
</evidence>
<accession>A0A238VVA6</accession>
<dbReference type="InterPro" id="IPR016162">
    <property type="entry name" value="Ald_DH_N"/>
</dbReference>
<evidence type="ECO:0000313" key="5">
    <source>
        <dbReference type="Proteomes" id="UP000198348"/>
    </source>
</evidence>
<dbReference type="InterPro" id="IPR015590">
    <property type="entry name" value="Aldehyde_DH_dom"/>
</dbReference>
<evidence type="ECO:0000313" key="4">
    <source>
        <dbReference type="EMBL" id="SNR37429.1"/>
    </source>
</evidence>
<dbReference type="Gene3D" id="3.40.309.10">
    <property type="entry name" value="Aldehyde Dehydrogenase, Chain A, domain 2"/>
    <property type="match status" value="1"/>
</dbReference>
<dbReference type="Pfam" id="PF00171">
    <property type="entry name" value="Aldedh"/>
    <property type="match status" value="1"/>
</dbReference>
<protein>
    <submittedName>
        <fullName evidence="4">Succinate semialdehyde dehydrogenase</fullName>
    </submittedName>
</protein>
<dbReference type="Proteomes" id="UP000198348">
    <property type="component" value="Unassembled WGS sequence"/>
</dbReference>
<dbReference type="InterPro" id="IPR016163">
    <property type="entry name" value="Ald_DH_C"/>
</dbReference>
<dbReference type="Gene3D" id="3.40.605.10">
    <property type="entry name" value="Aldehyde Dehydrogenase, Chain A, domain 1"/>
    <property type="match status" value="1"/>
</dbReference>
<comment type="similarity">
    <text evidence="1">Belongs to the aldehyde dehydrogenase family.</text>
</comment>
<feature type="domain" description="Aldehyde dehydrogenase" evidence="3">
    <location>
        <begin position="36"/>
        <end position="462"/>
    </location>
</feature>
<dbReference type="EMBL" id="FZNW01000004">
    <property type="protein sequence ID" value="SNR37429.1"/>
    <property type="molecule type" value="Genomic_DNA"/>
</dbReference>
<gene>
    <name evidence="4" type="ORF">SAMN06265360_10430</name>
</gene>
<dbReference type="InterPro" id="IPR016161">
    <property type="entry name" value="Ald_DH/histidinol_DH"/>
</dbReference>
<organism evidence="4 5">
    <name type="scientific">Haloechinothrix alba</name>
    <dbReference type="NCBI Taxonomy" id="664784"/>
    <lineage>
        <taxon>Bacteria</taxon>
        <taxon>Bacillati</taxon>
        <taxon>Actinomycetota</taxon>
        <taxon>Actinomycetes</taxon>
        <taxon>Pseudonocardiales</taxon>
        <taxon>Pseudonocardiaceae</taxon>
        <taxon>Haloechinothrix</taxon>
    </lineage>
</organism>
<dbReference type="GO" id="GO:0008911">
    <property type="term" value="F:lactaldehyde dehydrogenase (NAD+) activity"/>
    <property type="evidence" value="ECO:0007669"/>
    <property type="project" value="TreeGrafter"/>
</dbReference>
<dbReference type="PANTHER" id="PTHR42991">
    <property type="entry name" value="ALDEHYDE DEHYDROGENASE"/>
    <property type="match status" value="1"/>
</dbReference>
<evidence type="ECO:0000256" key="1">
    <source>
        <dbReference type="ARBA" id="ARBA00009986"/>
    </source>
</evidence>
<keyword evidence="2" id="KW-0560">Oxidoreductase</keyword>
<keyword evidence="5" id="KW-1185">Reference proteome</keyword>
<name>A0A238VVA6_9PSEU</name>
<reference evidence="4 5" key="1">
    <citation type="submission" date="2017-06" db="EMBL/GenBank/DDBJ databases">
        <authorList>
            <person name="Kim H.J."/>
            <person name="Triplett B.A."/>
        </authorList>
    </citation>
    <scope>NUCLEOTIDE SEQUENCE [LARGE SCALE GENOMIC DNA]</scope>
    <source>
        <strain evidence="4 5">DSM 45207</strain>
    </source>
</reference>
<dbReference type="SUPFAM" id="SSF53720">
    <property type="entry name" value="ALDH-like"/>
    <property type="match status" value="1"/>
</dbReference>